<evidence type="ECO:0000256" key="4">
    <source>
        <dbReference type="ARBA" id="ARBA00022692"/>
    </source>
</evidence>
<comment type="similarity">
    <text evidence="1 7">Belongs to the Lgt family.</text>
</comment>
<protein>
    <recommendedName>
        <fullName evidence="7">Phosphatidylglycerol--prolipoprotein diacylglyceryl transferase</fullName>
        <ecNumber evidence="7">2.5.1.145</ecNumber>
    </recommendedName>
</protein>
<keyword evidence="3 7" id="KW-0808">Transferase</keyword>
<proteinExistence type="inferred from homology"/>
<evidence type="ECO:0000256" key="5">
    <source>
        <dbReference type="ARBA" id="ARBA00022989"/>
    </source>
</evidence>
<dbReference type="Pfam" id="PF01790">
    <property type="entry name" value="LGT"/>
    <property type="match status" value="1"/>
</dbReference>
<evidence type="ECO:0000256" key="6">
    <source>
        <dbReference type="ARBA" id="ARBA00023136"/>
    </source>
</evidence>
<dbReference type="GO" id="GO:0008961">
    <property type="term" value="F:phosphatidylglycerol-prolipoprotein diacylglyceryl transferase activity"/>
    <property type="evidence" value="ECO:0007669"/>
    <property type="project" value="UniProtKB-EC"/>
</dbReference>
<dbReference type="EMBL" id="JASKHM010000017">
    <property type="protein sequence ID" value="MEQ4485718.1"/>
    <property type="molecule type" value="Genomic_DNA"/>
</dbReference>
<evidence type="ECO:0000256" key="2">
    <source>
        <dbReference type="ARBA" id="ARBA00022475"/>
    </source>
</evidence>
<feature type="transmembrane region" description="Helical" evidence="7">
    <location>
        <begin position="51"/>
        <end position="74"/>
    </location>
</feature>
<feature type="transmembrane region" description="Helical" evidence="7">
    <location>
        <begin position="20"/>
        <end position="39"/>
    </location>
</feature>
<keyword evidence="4 7" id="KW-0812">Transmembrane</keyword>
<dbReference type="PANTHER" id="PTHR30589">
    <property type="entry name" value="PROLIPOPROTEIN DIACYLGLYCERYL TRANSFERASE"/>
    <property type="match status" value="1"/>
</dbReference>
<evidence type="ECO:0000256" key="8">
    <source>
        <dbReference type="SAM" id="MobiDB-lite"/>
    </source>
</evidence>
<dbReference type="RefSeq" id="WP_232188863.1">
    <property type="nucleotide sequence ID" value="NZ_JAIOAP010000016.1"/>
</dbReference>
<feature type="region of interest" description="Disordered" evidence="8">
    <location>
        <begin position="318"/>
        <end position="345"/>
    </location>
</feature>
<comment type="caution">
    <text evidence="9">The sequence shown here is derived from an EMBL/GenBank/DDBJ whole genome shotgun (WGS) entry which is preliminary data.</text>
</comment>
<name>A0ABV1L0C3_9BACL</name>
<dbReference type="Proteomes" id="UP001493487">
    <property type="component" value="Unassembled WGS sequence"/>
</dbReference>
<evidence type="ECO:0000313" key="9">
    <source>
        <dbReference type="EMBL" id="MEQ4485718.1"/>
    </source>
</evidence>
<evidence type="ECO:0000256" key="1">
    <source>
        <dbReference type="ARBA" id="ARBA00007150"/>
    </source>
</evidence>
<comment type="subcellular location">
    <subcellularLocation>
        <location evidence="7">Cell membrane</location>
        <topology evidence="7">Multi-pass membrane protein</topology>
    </subcellularLocation>
</comment>
<accession>A0ABV1L0C3</accession>
<feature type="transmembrane region" description="Helical" evidence="7">
    <location>
        <begin position="180"/>
        <end position="198"/>
    </location>
</feature>
<dbReference type="PANTHER" id="PTHR30589:SF0">
    <property type="entry name" value="PHOSPHATIDYLGLYCEROL--PROLIPOPROTEIN DIACYLGLYCERYL TRANSFERASE"/>
    <property type="match status" value="1"/>
</dbReference>
<feature type="transmembrane region" description="Helical" evidence="7">
    <location>
        <begin position="210"/>
        <end position="227"/>
    </location>
</feature>
<reference evidence="9 10" key="1">
    <citation type="journal article" date="2023" name="Genome Announc.">
        <title>Pan-Genome Analyses of the Genus Cohnella and Proposal of the Novel Species Cohnella silvisoli sp. nov., Isolated from Forest Soil.</title>
        <authorList>
            <person name="Wang C."/>
            <person name="Mao L."/>
            <person name="Bao G."/>
            <person name="Zhu H."/>
        </authorList>
    </citation>
    <scope>NUCLEOTIDE SEQUENCE [LARGE SCALE GENOMIC DNA]</scope>
    <source>
        <strain evidence="9 10">NL03-T5-1</strain>
    </source>
</reference>
<gene>
    <name evidence="7 9" type="primary">lgt</name>
    <name evidence="9" type="ORF">QJS35_25380</name>
</gene>
<comment type="pathway">
    <text evidence="7">Protein modification; lipoprotein biosynthesis (diacylglyceryl transfer).</text>
</comment>
<keyword evidence="2 7" id="KW-1003">Cell membrane</keyword>
<comment type="catalytic activity">
    <reaction evidence="7">
        <text>L-cysteinyl-[prolipoprotein] + a 1,2-diacyl-sn-glycero-3-phospho-(1'-sn-glycerol) = an S-1,2-diacyl-sn-glyceryl-L-cysteinyl-[prolipoprotein] + sn-glycerol 1-phosphate + H(+)</text>
        <dbReference type="Rhea" id="RHEA:56712"/>
        <dbReference type="Rhea" id="RHEA-COMP:14679"/>
        <dbReference type="Rhea" id="RHEA-COMP:14680"/>
        <dbReference type="ChEBI" id="CHEBI:15378"/>
        <dbReference type="ChEBI" id="CHEBI:29950"/>
        <dbReference type="ChEBI" id="CHEBI:57685"/>
        <dbReference type="ChEBI" id="CHEBI:64716"/>
        <dbReference type="ChEBI" id="CHEBI:140658"/>
        <dbReference type="EC" id="2.5.1.145"/>
    </reaction>
</comment>
<evidence type="ECO:0000256" key="7">
    <source>
        <dbReference type="HAMAP-Rule" id="MF_01147"/>
    </source>
</evidence>
<keyword evidence="6 7" id="KW-0472">Membrane</keyword>
<organism evidence="9 10">
    <name type="scientific">Cohnella silvisoli</name>
    <dbReference type="NCBI Taxonomy" id="2873699"/>
    <lineage>
        <taxon>Bacteria</taxon>
        <taxon>Bacillati</taxon>
        <taxon>Bacillota</taxon>
        <taxon>Bacilli</taxon>
        <taxon>Bacillales</taxon>
        <taxon>Paenibacillaceae</taxon>
        <taxon>Cohnella</taxon>
    </lineage>
</organism>
<sequence length="345" mass="38937">MTMFPLLLDPIAFTLGPLTVHWYGITLGLAALAGLLIAVQEGKRFGLSPDFFLDLMLYGVPSSIIAARLYYVAFKWGYYKDHLGEIIQIWNGGIAIYGALIGAFLCGYFYIRAKGFNYLRIVDICVPSLLIGQMIGRWGNFINQEAYGGPVERSFLSDTLHIPTFIVNQMNVNGVYHHPTFLYESLWSLLGLIILFVIRRLKSLRAGELLFTYLIWYSIGRFFIEALRTDSLAFQGPAWLAKLIDALWSPMTTAFEQGYLNPAEGNIRSSQLLALILVIAGIVFIVVRRQFGWAKERYNDPLINHKRAAGVSESDIVIPQQTEAVQEETETTKNDAEKEDHNRPV</sequence>
<keyword evidence="5 7" id="KW-1133">Transmembrane helix</keyword>
<dbReference type="InterPro" id="IPR001640">
    <property type="entry name" value="Lgt"/>
</dbReference>
<feature type="compositionally biased region" description="Basic and acidic residues" evidence="8">
    <location>
        <begin position="330"/>
        <end position="345"/>
    </location>
</feature>
<feature type="transmembrane region" description="Helical" evidence="7">
    <location>
        <begin position="94"/>
        <end position="111"/>
    </location>
</feature>
<feature type="transmembrane region" description="Helical" evidence="7">
    <location>
        <begin position="269"/>
        <end position="287"/>
    </location>
</feature>
<dbReference type="NCBIfam" id="TIGR00544">
    <property type="entry name" value="lgt"/>
    <property type="match status" value="1"/>
</dbReference>
<feature type="binding site" evidence="7">
    <location>
        <position position="137"/>
    </location>
    <ligand>
        <name>a 1,2-diacyl-sn-glycero-3-phospho-(1'-sn-glycerol)</name>
        <dbReference type="ChEBI" id="CHEBI:64716"/>
    </ligand>
</feature>
<dbReference type="EC" id="2.5.1.145" evidence="7"/>
<feature type="transmembrane region" description="Helical" evidence="7">
    <location>
        <begin position="118"/>
        <end position="136"/>
    </location>
</feature>
<evidence type="ECO:0000256" key="3">
    <source>
        <dbReference type="ARBA" id="ARBA00022679"/>
    </source>
</evidence>
<dbReference type="HAMAP" id="MF_01147">
    <property type="entry name" value="Lgt"/>
    <property type="match status" value="1"/>
</dbReference>
<comment type="function">
    <text evidence="7">Catalyzes the transfer of the diacylglyceryl group from phosphatidylglycerol to the sulfhydryl group of the N-terminal cysteine of a prolipoprotein, the first step in the formation of mature lipoproteins.</text>
</comment>
<evidence type="ECO:0000313" key="10">
    <source>
        <dbReference type="Proteomes" id="UP001493487"/>
    </source>
</evidence>
<dbReference type="PROSITE" id="PS01311">
    <property type="entry name" value="LGT"/>
    <property type="match status" value="1"/>
</dbReference>
<keyword evidence="10" id="KW-1185">Reference proteome</keyword>